<evidence type="ECO:0000313" key="8">
    <source>
        <dbReference type="Proteomes" id="UP000007797"/>
    </source>
</evidence>
<keyword evidence="2" id="KW-0963">Cytoplasm</keyword>
<dbReference type="InterPro" id="IPR000938">
    <property type="entry name" value="CAP-Gly_domain"/>
</dbReference>
<dbReference type="GO" id="GO:0005634">
    <property type="term" value="C:nucleus"/>
    <property type="evidence" value="ECO:0007669"/>
    <property type="project" value="TreeGrafter"/>
</dbReference>
<sequence>MSDVEHLKAFVSRDGDELIIQKAPEGHVRIEVTHSVLSDDILGTNNWKNFPIDTTITSLKEKLHRIVGTDPKYMNLQLRENNKTTVLVDNDGFQDGSLTLNHIPHLLEGVNLNIHIIDVDPNNYVASLQDIDSQPSTKMTDEEYDKREGTYRKWKQEQEQKQPSTTTQPSSTTDDNSIEPSWLKIGDKCQVKSDLRTGTIAYIGLVNDTVGYWVGLHLDLPLGKNDGTLKGKKYFDSIDKYGAFVRASNLNVNSQQPNEI</sequence>
<dbReference type="STRING" id="1054147.F4PPJ6"/>
<feature type="compositionally biased region" description="Polar residues" evidence="5">
    <location>
        <begin position="128"/>
        <end position="138"/>
    </location>
</feature>
<keyword evidence="3" id="KW-0143">Chaperone</keyword>
<gene>
    <name evidence="7" type="primary">tbcB</name>
    <name evidence="7" type="ORF">DFA_04427</name>
</gene>
<dbReference type="PROSITE" id="PS00845">
    <property type="entry name" value="CAP_GLY_1"/>
    <property type="match status" value="1"/>
</dbReference>
<feature type="region of interest" description="Disordered" evidence="5">
    <location>
        <begin position="128"/>
        <end position="179"/>
    </location>
</feature>
<dbReference type="InterPro" id="IPR000626">
    <property type="entry name" value="Ubiquitin-like_dom"/>
</dbReference>
<name>F4PPJ6_CACFS</name>
<dbReference type="Proteomes" id="UP000007797">
    <property type="component" value="Unassembled WGS sequence"/>
</dbReference>
<dbReference type="SUPFAM" id="SSF74924">
    <property type="entry name" value="Cap-Gly domain"/>
    <property type="match status" value="1"/>
</dbReference>
<evidence type="ECO:0000256" key="5">
    <source>
        <dbReference type="SAM" id="MobiDB-lite"/>
    </source>
</evidence>
<dbReference type="GO" id="GO:0051010">
    <property type="term" value="F:microtubule plus-end binding"/>
    <property type="evidence" value="ECO:0007669"/>
    <property type="project" value="TreeGrafter"/>
</dbReference>
<dbReference type="GeneID" id="14874256"/>
<feature type="compositionally biased region" description="Basic and acidic residues" evidence="5">
    <location>
        <begin position="139"/>
        <end position="160"/>
    </location>
</feature>
<dbReference type="SUPFAM" id="SSF54236">
    <property type="entry name" value="Ubiquitin-like"/>
    <property type="match status" value="1"/>
</dbReference>
<feature type="domain" description="CAP-Gly" evidence="6">
    <location>
        <begin position="204"/>
        <end position="246"/>
    </location>
</feature>
<evidence type="ECO:0000256" key="3">
    <source>
        <dbReference type="ARBA" id="ARBA00023186"/>
    </source>
</evidence>
<comment type="similarity">
    <text evidence="4">Belongs to the TBCB family.</text>
</comment>
<dbReference type="Pfam" id="PF14560">
    <property type="entry name" value="Ubiquitin_2"/>
    <property type="match status" value="1"/>
</dbReference>
<comment type="subcellular location">
    <subcellularLocation>
        <location evidence="1">Cytoplasm</location>
    </subcellularLocation>
</comment>
<evidence type="ECO:0000259" key="6">
    <source>
        <dbReference type="PROSITE" id="PS50245"/>
    </source>
</evidence>
<dbReference type="SMART" id="SM01052">
    <property type="entry name" value="CAP_GLY"/>
    <property type="match status" value="1"/>
</dbReference>
<evidence type="ECO:0000256" key="1">
    <source>
        <dbReference type="ARBA" id="ARBA00004496"/>
    </source>
</evidence>
<dbReference type="InterPro" id="IPR029071">
    <property type="entry name" value="Ubiquitin-like_domsf"/>
</dbReference>
<dbReference type="PANTHER" id="PTHR18916:SF85">
    <property type="entry name" value="TUBULIN-FOLDING COFACTOR B"/>
    <property type="match status" value="1"/>
</dbReference>
<dbReference type="OMA" id="DQYEQRT"/>
<evidence type="ECO:0000313" key="7">
    <source>
        <dbReference type="EMBL" id="EGG22309.1"/>
    </source>
</evidence>
<dbReference type="AlphaFoldDB" id="F4PPJ6"/>
<dbReference type="GO" id="GO:0031122">
    <property type="term" value="P:cytoplasmic microtubule organization"/>
    <property type="evidence" value="ECO:0007669"/>
    <property type="project" value="TreeGrafter"/>
</dbReference>
<dbReference type="GO" id="GO:0035371">
    <property type="term" value="C:microtubule plus-end"/>
    <property type="evidence" value="ECO:0007669"/>
    <property type="project" value="TreeGrafter"/>
</dbReference>
<accession>F4PPJ6</accession>
<dbReference type="InterPro" id="IPR036859">
    <property type="entry name" value="CAP-Gly_dom_sf"/>
</dbReference>
<dbReference type="Pfam" id="PF01302">
    <property type="entry name" value="CAP_GLY"/>
    <property type="match status" value="1"/>
</dbReference>
<proteinExistence type="inferred from homology"/>
<dbReference type="Gene3D" id="3.10.20.90">
    <property type="entry name" value="Phosphatidylinositol 3-kinase Catalytic Subunit, Chain A, domain 1"/>
    <property type="match status" value="1"/>
</dbReference>
<feature type="compositionally biased region" description="Low complexity" evidence="5">
    <location>
        <begin position="161"/>
        <end position="173"/>
    </location>
</feature>
<reference evidence="8" key="1">
    <citation type="journal article" date="2011" name="Genome Res.">
        <title>Phylogeny-wide analysis of social amoeba genomes highlights ancient origins for complex intercellular communication.</title>
        <authorList>
            <person name="Heidel A.J."/>
            <person name="Lawal H.M."/>
            <person name="Felder M."/>
            <person name="Schilde C."/>
            <person name="Helps N.R."/>
            <person name="Tunggal B."/>
            <person name="Rivero F."/>
            <person name="John U."/>
            <person name="Schleicher M."/>
            <person name="Eichinger L."/>
            <person name="Platzer M."/>
            <person name="Noegel A.A."/>
            <person name="Schaap P."/>
            <person name="Gloeckner G."/>
        </authorList>
    </citation>
    <scope>NUCLEOTIDE SEQUENCE [LARGE SCALE GENOMIC DNA]</scope>
    <source>
        <strain evidence="8">SH3</strain>
    </source>
</reference>
<dbReference type="PANTHER" id="PTHR18916">
    <property type="entry name" value="DYNACTIN 1-RELATED MICROTUBULE-BINDING"/>
    <property type="match status" value="1"/>
</dbReference>
<dbReference type="RefSeq" id="XP_004360160.1">
    <property type="nucleotide sequence ID" value="XM_004360103.1"/>
</dbReference>
<dbReference type="OrthoDB" id="2130750at2759"/>
<dbReference type="KEGG" id="dfa:DFA_04427"/>
<evidence type="ECO:0000256" key="4">
    <source>
        <dbReference type="ARBA" id="ARBA00025779"/>
    </source>
</evidence>
<dbReference type="PROSITE" id="PS50245">
    <property type="entry name" value="CAP_GLY_2"/>
    <property type="match status" value="1"/>
</dbReference>
<dbReference type="Gene3D" id="2.30.30.190">
    <property type="entry name" value="CAP Gly-rich-like domain"/>
    <property type="match status" value="1"/>
</dbReference>
<protein>
    <submittedName>
        <fullName evidence="7">Tubulin folding cofactor B</fullName>
    </submittedName>
</protein>
<evidence type="ECO:0000256" key="2">
    <source>
        <dbReference type="ARBA" id="ARBA00022490"/>
    </source>
</evidence>
<dbReference type="EMBL" id="GL883009">
    <property type="protein sequence ID" value="EGG22309.1"/>
    <property type="molecule type" value="Genomic_DNA"/>
</dbReference>
<keyword evidence="8" id="KW-1185">Reference proteome</keyword>
<dbReference type="GO" id="GO:0005737">
    <property type="term" value="C:cytoplasm"/>
    <property type="evidence" value="ECO:0007669"/>
    <property type="project" value="UniProtKB-SubCell"/>
</dbReference>
<organism evidence="7 8">
    <name type="scientific">Cavenderia fasciculata</name>
    <name type="common">Slime mold</name>
    <name type="synonym">Dictyostelium fasciculatum</name>
    <dbReference type="NCBI Taxonomy" id="261658"/>
    <lineage>
        <taxon>Eukaryota</taxon>
        <taxon>Amoebozoa</taxon>
        <taxon>Evosea</taxon>
        <taxon>Eumycetozoa</taxon>
        <taxon>Dictyostelia</taxon>
        <taxon>Acytosteliales</taxon>
        <taxon>Cavenderiaceae</taxon>
        <taxon>Cavenderia</taxon>
    </lineage>
</organism>